<keyword evidence="5" id="KW-0235">DNA replication</keyword>
<dbReference type="NCBIfam" id="NF005941">
    <property type="entry name" value="PRK07993.1"/>
    <property type="match status" value="1"/>
</dbReference>
<evidence type="ECO:0000256" key="3">
    <source>
        <dbReference type="ARBA" id="ARBA00022679"/>
    </source>
</evidence>
<dbReference type="NCBIfam" id="TIGR00678">
    <property type="entry name" value="holB"/>
    <property type="match status" value="1"/>
</dbReference>
<dbReference type="Pfam" id="PF13177">
    <property type="entry name" value="DNA_pol3_delta2"/>
    <property type="match status" value="1"/>
</dbReference>
<sequence>MRWYPWLRPSFDRLIARYQQGKGHHALLVHALAGMGDDALIYALSRWLMCSQPDGTKSCGRCHSCQLMQAGTHPDYRVLDPEKGKTSLGIDAVREVNEKIYAHARMGGAKVVWLPDAGQLTESAANALLKTLEEPAANSWFFLGCREPQRLPATLRSRCFYWHLPPPDENFAVGWLAREAQMPEDALRAALRLSAGAPAAALELLTSELWAARLALCEKVSLAIAQNNWILLLNQLNHEPVEAPLRWLAALLLDAMKRRQGITCGLSNVDMLALVAALADTLAPSVLQAMATTLFRCREQLVTIPGLNRELLLTEMLLGWERYAQPGSVLPIPHL</sequence>
<dbReference type="EC" id="2.7.7.7" evidence="1"/>
<proteinExistence type="predicted"/>
<comment type="catalytic activity">
    <reaction evidence="7">
        <text>DNA(n) + a 2'-deoxyribonucleoside 5'-triphosphate = DNA(n+1) + diphosphate</text>
        <dbReference type="Rhea" id="RHEA:22508"/>
        <dbReference type="Rhea" id="RHEA-COMP:17339"/>
        <dbReference type="Rhea" id="RHEA-COMP:17340"/>
        <dbReference type="ChEBI" id="CHEBI:33019"/>
        <dbReference type="ChEBI" id="CHEBI:61560"/>
        <dbReference type="ChEBI" id="CHEBI:173112"/>
        <dbReference type="EC" id="2.7.7.7"/>
    </reaction>
</comment>
<evidence type="ECO:0000256" key="7">
    <source>
        <dbReference type="ARBA" id="ARBA00049244"/>
    </source>
</evidence>
<evidence type="ECO:0000256" key="2">
    <source>
        <dbReference type="ARBA" id="ARBA00014363"/>
    </source>
</evidence>
<dbReference type="PANTHER" id="PTHR11669:SF8">
    <property type="entry name" value="DNA POLYMERASE III SUBUNIT DELTA"/>
    <property type="match status" value="1"/>
</dbReference>
<keyword evidence="4" id="KW-0548">Nucleotidyltransferase</keyword>
<dbReference type="Pfam" id="PF21500">
    <property type="entry name" value="HolB_lid"/>
    <property type="match status" value="1"/>
</dbReference>
<dbReference type="GO" id="GO:0003677">
    <property type="term" value="F:DNA binding"/>
    <property type="evidence" value="ECO:0007669"/>
    <property type="project" value="InterPro"/>
</dbReference>
<dbReference type="AlphaFoldDB" id="A0A8K0V3G6"/>
<protein>
    <recommendedName>
        <fullName evidence="2">DNA polymerase III subunit delta'</fullName>
        <ecNumber evidence="1">2.7.7.7</ecNumber>
    </recommendedName>
</protein>
<feature type="domain" description="DNA polymerase III delta subunit C-terminal" evidence="8">
    <location>
        <begin position="208"/>
        <end position="321"/>
    </location>
</feature>
<evidence type="ECO:0000256" key="1">
    <source>
        <dbReference type="ARBA" id="ARBA00012417"/>
    </source>
</evidence>
<evidence type="ECO:0000313" key="10">
    <source>
        <dbReference type="EMBL" id="MBK4716378.1"/>
    </source>
</evidence>
<feature type="domain" description="DNA polymerase III subunit delta' AAA+ ATPase lid" evidence="9">
    <location>
        <begin position="167"/>
        <end position="205"/>
    </location>
</feature>
<dbReference type="Proteomes" id="UP000659047">
    <property type="component" value="Unassembled WGS sequence"/>
</dbReference>
<dbReference type="GO" id="GO:0003887">
    <property type="term" value="F:DNA-directed DNA polymerase activity"/>
    <property type="evidence" value="ECO:0007669"/>
    <property type="project" value="UniProtKB-KW"/>
</dbReference>
<comment type="caution">
    <text evidence="10">The sequence shown here is derived from an EMBL/GenBank/DDBJ whole genome shotgun (WGS) entry which is preliminary data.</text>
</comment>
<dbReference type="Gene3D" id="3.40.50.300">
    <property type="entry name" value="P-loop containing nucleotide triphosphate hydrolases"/>
    <property type="match status" value="1"/>
</dbReference>
<keyword evidence="11" id="KW-1185">Reference proteome</keyword>
<accession>A0A8K0V3G6</accession>
<dbReference type="InterPro" id="IPR008921">
    <property type="entry name" value="DNA_pol3_clamp-load_cplx_C"/>
</dbReference>
<dbReference type="SUPFAM" id="SSF48019">
    <property type="entry name" value="post-AAA+ oligomerization domain-like"/>
    <property type="match status" value="1"/>
</dbReference>
<dbReference type="InterPro" id="IPR048731">
    <property type="entry name" value="HolB_lid-gammaproteobact"/>
</dbReference>
<gene>
    <name evidence="10" type="primary">holB</name>
    <name evidence="10" type="ORF">JJB97_13785</name>
</gene>
<name>A0A8K0V3G6_9ENTR</name>
<dbReference type="FunFam" id="3.40.50.300:FF:000890">
    <property type="entry name" value="DNA polymerase III subunit delta"/>
    <property type="match status" value="1"/>
</dbReference>
<evidence type="ECO:0000313" key="11">
    <source>
        <dbReference type="Proteomes" id="UP000659047"/>
    </source>
</evidence>
<evidence type="ECO:0000256" key="6">
    <source>
        <dbReference type="ARBA" id="ARBA00022932"/>
    </source>
</evidence>
<organism evidence="10 11">
    <name type="scientific">Tenebrionibacter intestinalis</name>
    <dbReference type="NCBI Taxonomy" id="2799638"/>
    <lineage>
        <taxon>Bacteria</taxon>
        <taxon>Pseudomonadati</taxon>
        <taxon>Pseudomonadota</taxon>
        <taxon>Gammaproteobacteria</taxon>
        <taxon>Enterobacterales</taxon>
        <taxon>Enterobacteriaceae</taxon>
        <taxon>Tenebrionibacter/Tenebrionicola group</taxon>
        <taxon>Tenebrionibacter</taxon>
    </lineage>
</organism>
<dbReference type="GO" id="GO:0008408">
    <property type="term" value="F:3'-5' exonuclease activity"/>
    <property type="evidence" value="ECO:0007669"/>
    <property type="project" value="InterPro"/>
</dbReference>
<reference evidence="10" key="1">
    <citation type="submission" date="2021-01" db="EMBL/GenBank/DDBJ databases">
        <title>Intestinitalea alba gen. nov., sp. nov., a novel genus of the family Enterobacteriaceae, isolated from the gut of the plastic-eating mealworm Tenebrio molitor L.</title>
        <authorList>
            <person name="Yang Y."/>
        </authorList>
    </citation>
    <scope>NUCLEOTIDE SEQUENCE</scope>
    <source>
        <strain evidence="10">BIT-L3</strain>
    </source>
</reference>
<dbReference type="SUPFAM" id="SSF52540">
    <property type="entry name" value="P-loop containing nucleoside triphosphate hydrolases"/>
    <property type="match status" value="1"/>
</dbReference>
<dbReference type="PANTHER" id="PTHR11669">
    <property type="entry name" value="REPLICATION FACTOR C / DNA POLYMERASE III GAMMA-TAU SUBUNIT"/>
    <property type="match status" value="1"/>
</dbReference>
<dbReference type="InterPro" id="IPR027417">
    <property type="entry name" value="P-loop_NTPase"/>
</dbReference>
<dbReference type="InterPro" id="IPR050238">
    <property type="entry name" value="DNA_Rep/Repair_Clamp_Loader"/>
</dbReference>
<keyword evidence="3" id="KW-0808">Transferase</keyword>
<dbReference type="InterPro" id="IPR015199">
    <property type="entry name" value="DNA_pol_III_delta_C"/>
</dbReference>
<dbReference type="EMBL" id="JAEPBH010000037">
    <property type="protein sequence ID" value="MBK4716378.1"/>
    <property type="molecule type" value="Genomic_DNA"/>
</dbReference>
<dbReference type="InterPro" id="IPR004622">
    <property type="entry name" value="DNA_pol_HolB"/>
</dbReference>
<keyword evidence="6" id="KW-0239">DNA-directed DNA polymerase</keyword>
<evidence type="ECO:0000259" key="9">
    <source>
        <dbReference type="Pfam" id="PF21500"/>
    </source>
</evidence>
<evidence type="ECO:0000259" key="8">
    <source>
        <dbReference type="Pfam" id="PF09115"/>
    </source>
</evidence>
<evidence type="ECO:0000256" key="4">
    <source>
        <dbReference type="ARBA" id="ARBA00022695"/>
    </source>
</evidence>
<evidence type="ECO:0000256" key="5">
    <source>
        <dbReference type="ARBA" id="ARBA00022705"/>
    </source>
</evidence>
<dbReference type="Gene3D" id="1.20.272.10">
    <property type="match status" value="1"/>
</dbReference>
<dbReference type="RefSeq" id="WP_238714578.1">
    <property type="nucleotide sequence ID" value="NZ_JAEPBH010000037.1"/>
</dbReference>
<dbReference type="Pfam" id="PF09115">
    <property type="entry name" value="DNApol3-delta_C"/>
    <property type="match status" value="1"/>
</dbReference>
<dbReference type="GO" id="GO:0006261">
    <property type="term" value="P:DNA-templated DNA replication"/>
    <property type="evidence" value="ECO:0007669"/>
    <property type="project" value="TreeGrafter"/>
</dbReference>
<dbReference type="Gene3D" id="1.10.8.10">
    <property type="entry name" value="DNA helicase RuvA subunit, C-terminal domain"/>
    <property type="match status" value="1"/>
</dbReference>
<dbReference type="GO" id="GO:0009360">
    <property type="term" value="C:DNA polymerase III complex"/>
    <property type="evidence" value="ECO:0007669"/>
    <property type="project" value="InterPro"/>
</dbReference>